<evidence type="ECO:0000313" key="2">
    <source>
        <dbReference type="EMBL" id="KAL1274858.1"/>
    </source>
</evidence>
<feature type="transmembrane region" description="Helical" evidence="1">
    <location>
        <begin position="52"/>
        <end position="76"/>
    </location>
</feature>
<keyword evidence="1" id="KW-0472">Membrane</keyword>
<accession>A0ABR3ND20</accession>
<dbReference type="Proteomes" id="UP001558613">
    <property type="component" value="Unassembled WGS sequence"/>
</dbReference>
<dbReference type="InterPro" id="IPR009854">
    <property type="entry name" value="Orthoreo_P10"/>
</dbReference>
<organism evidence="2 3">
    <name type="scientific">Cirrhinus molitorella</name>
    <name type="common">mud carp</name>
    <dbReference type="NCBI Taxonomy" id="172907"/>
    <lineage>
        <taxon>Eukaryota</taxon>
        <taxon>Metazoa</taxon>
        <taxon>Chordata</taxon>
        <taxon>Craniata</taxon>
        <taxon>Vertebrata</taxon>
        <taxon>Euteleostomi</taxon>
        <taxon>Actinopterygii</taxon>
        <taxon>Neopterygii</taxon>
        <taxon>Teleostei</taxon>
        <taxon>Ostariophysi</taxon>
        <taxon>Cypriniformes</taxon>
        <taxon>Cyprinidae</taxon>
        <taxon>Labeoninae</taxon>
        <taxon>Labeonini</taxon>
        <taxon>Cirrhinus</taxon>
    </lineage>
</organism>
<keyword evidence="1" id="KW-0812">Transmembrane</keyword>
<reference evidence="2 3" key="1">
    <citation type="submission" date="2023-09" db="EMBL/GenBank/DDBJ databases">
        <authorList>
            <person name="Wang M."/>
        </authorList>
    </citation>
    <scope>NUCLEOTIDE SEQUENCE [LARGE SCALE GENOMIC DNA]</scope>
    <source>
        <strain evidence="2">GT-2023</strain>
        <tissue evidence="2">Liver</tissue>
    </source>
</reference>
<protein>
    <submittedName>
        <fullName evidence="2">Uncharacterized protein</fullName>
    </submittedName>
</protein>
<dbReference type="EMBL" id="JAYMGO010000005">
    <property type="protein sequence ID" value="KAL1274858.1"/>
    <property type="molecule type" value="Genomic_DNA"/>
</dbReference>
<evidence type="ECO:0000256" key="1">
    <source>
        <dbReference type="SAM" id="Phobius"/>
    </source>
</evidence>
<keyword evidence="1" id="KW-1133">Transmembrane helix</keyword>
<proteinExistence type="predicted"/>
<comment type="caution">
    <text evidence="2">The sequence shown here is derived from an EMBL/GenBank/DDBJ whole genome shotgun (WGS) entry which is preliminary data.</text>
</comment>
<dbReference type="Pfam" id="PF07204">
    <property type="entry name" value="Orthoreo_P10"/>
    <property type="match status" value="1"/>
</dbReference>
<sequence>MTRQHRTDVRPVQLYLILDNNLKALTIRTPEFTHAKEFEQGESESSKDTVMIFWPFVAGGATIIIFLLVVVVCCIVHKRKKTLNQSHYANSQQVRDASKDQIIYENDHEFRKNVSKGKKPFSSVYINRPENKTAIYVNSAAQADETYANCNDNDYENVE</sequence>
<gene>
    <name evidence="2" type="ORF">QQF64_027672</name>
</gene>
<evidence type="ECO:0000313" key="3">
    <source>
        <dbReference type="Proteomes" id="UP001558613"/>
    </source>
</evidence>
<name>A0ABR3ND20_9TELE</name>
<keyword evidence="3" id="KW-1185">Reference proteome</keyword>